<reference evidence="1" key="2">
    <citation type="submission" date="2022-04" db="EMBL/GenBank/DDBJ databases">
        <authorList>
            <person name="Bromfield E.S.P."/>
            <person name="Cloutier S."/>
        </authorList>
    </citation>
    <scope>NUCLEOTIDE SEQUENCE</scope>
    <source>
        <strain evidence="1">1S5</strain>
    </source>
</reference>
<evidence type="ECO:0000313" key="1">
    <source>
        <dbReference type="EMBL" id="UPT84818.1"/>
    </source>
</evidence>
<dbReference type="Proteomes" id="UP000551709">
    <property type="component" value="Chromosome"/>
</dbReference>
<proteinExistence type="predicted"/>
<dbReference type="RefSeq" id="WP_166092470.1">
    <property type="nucleotide sequence ID" value="NZ_CP096251.1"/>
</dbReference>
<reference evidence="1" key="1">
    <citation type="journal article" date="2017" name="Syst. Appl. Microbiol.">
        <title>Soybeans inoculated with root zone soils of Canadian native legumes harbour diverse and novel Bradyrhizobium spp. that possess agricultural potential.</title>
        <authorList>
            <person name="Bromfield E.S.P."/>
            <person name="Cloutier S."/>
            <person name="Tambong J.T."/>
            <person name="Tran Thi T.V."/>
        </authorList>
    </citation>
    <scope>NUCLEOTIDE SEQUENCE</scope>
    <source>
        <strain evidence="1">1S5</strain>
    </source>
</reference>
<sequence length="157" mass="16627">MTSLKLLGLAAIVASTLATPAFAQTTVDNSGRCTGLFQDPNCQNLAPGNPTTDRAYRRRHMARGQLNPDDETRSGFWPVDTAGAVAGAAIGTAAAVASAPFRGWDNSYAYDTSGGYAGGRSEMGWYGNWDTYAARNGIVCRPGTWYKGADGLQHICQ</sequence>
<protein>
    <submittedName>
        <fullName evidence="1">Uncharacterized protein</fullName>
    </submittedName>
</protein>
<dbReference type="EMBL" id="CP096255">
    <property type="protein sequence ID" value="UPT84818.1"/>
    <property type="molecule type" value="Genomic_DNA"/>
</dbReference>
<name>A0A8T5V3L6_9BRAD</name>
<gene>
    <name evidence="1" type="ORF">HAP41_0000031360</name>
</gene>
<accession>A0A8T5V3L6</accession>
<dbReference type="AlphaFoldDB" id="A0A8T5V3L6"/>
<evidence type="ECO:0000313" key="2">
    <source>
        <dbReference type="Proteomes" id="UP000551709"/>
    </source>
</evidence>
<organism evidence="1 2">
    <name type="scientific">Bradyrhizobium barranii subsp. apii</name>
    <dbReference type="NCBI Taxonomy" id="2819348"/>
    <lineage>
        <taxon>Bacteria</taxon>
        <taxon>Pseudomonadati</taxon>
        <taxon>Pseudomonadota</taxon>
        <taxon>Alphaproteobacteria</taxon>
        <taxon>Hyphomicrobiales</taxon>
        <taxon>Nitrobacteraceae</taxon>
        <taxon>Bradyrhizobium</taxon>
        <taxon>Bradyrhizobium barranii</taxon>
    </lineage>
</organism>